<comment type="similarity">
    <text evidence="2 7">Belongs to the cytochrome P450 family.</text>
</comment>
<dbReference type="InterPro" id="IPR001128">
    <property type="entry name" value="Cyt_P450"/>
</dbReference>
<proteinExistence type="inferred from homology"/>
<dbReference type="PROSITE" id="PS00086">
    <property type="entry name" value="CYTOCHROME_P450"/>
    <property type="match status" value="1"/>
</dbReference>
<keyword evidence="8" id="KW-0472">Membrane</keyword>
<dbReference type="Proteomes" id="UP000076874">
    <property type="component" value="Unassembled WGS sequence"/>
</dbReference>
<keyword evidence="8" id="KW-0812">Transmembrane</keyword>
<keyword evidence="8" id="KW-1133">Transmembrane helix</keyword>
<evidence type="ECO:0000256" key="3">
    <source>
        <dbReference type="ARBA" id="ARBA00022617"/>
    </source>
</evidence>
<dbReference type="InterPro" id="IPR002401">
    <property type="entry name" value="Cyt_P450_E_grp-I"/>
</dbReference>
<evidence type="ECO:0000256" key="4">
    <source>
        <dbReference type="ARBA" id="ARBA00022723"/>
    </source>
</evidence>
<organism evidence="9 10">
    <name type="scientific">Niveomyces insectorum RCEF 264</name>
    <dbReference type="NCBI Taxonomy" id="1081102"/>
    <lineage>
        <taxon>Eukaryota</taxon>
        <taxon>Fungi</taxon>
        <taxon>Dikarya</taxon>
        <taxon>Ascomycota</taxon>
        <taxon>Pezizomycotina</taxon>
        <taxon>Sordariomycetes</taxon>
        <taxon>Hypocreomycetidae</taxon>
        <taxon>Hypocreales</taxon>
        <taxon>Cordycipitaceae</taxon>
        <taxon>Niveomyces</taxon>
    </lineage>
</organism>
<accession>A0A167N836</accession>
<dbReference type="Gene3D" id="1.10.630.10">
    <property type="entry name" value="Cytochrome P450"/>
    <property type="match status" value="1"/>
</dbReference>
<comment type="cofactor">
    <cofactor evidence="1 6">
        <name>heme</name>
        <dbReference type="ChEBI" id="CHEBI:30413"/>
    </cofactor>
</comment>
<sequence>MKRYRLQRKLLGPVYRPANMQRFAATVDAVLDRVVAELRGLDGEEVDLKEWMHIVAVECLGAVVLGWSPGFLKSHSDFGSSRSSYFNWRRKSVFGLFPSLIVADLYLTWIGKAFSAVWGLSYTNSKDYRSFFPAVGQKVSARIRKGLRTTTTAAAATAAAAKPSAKAKKNARQHRDLMSDLLDLHKNKPEFKEAYLRRLAVTNFGAGHETMCSALTAAMAMVGSHRPVLGRVADEVRQTSHEHDSITSAHDASTLLPYTSASIREAQRLHPAIGMSLSRTVPLSGPVQLHGYHFPPGTVVGCNPLALQRNEAIFGPDAGAFRPERWFESDSHRRRDMDRINLTWGGGPRTCPGRYLAELVVYKTVVALVHAFDVEVVMPAEDQIQYYFLAMLTGVKARFRSRTVIT</sequence>
<comment type="caution">
    <text evidence="9">The sequence shown here is derived from an EMBL/GenBank/DDBJ whole genome shotgun (WGS) entry which is preliminary data.</text>
</comment>
<gene>
    <name evidence="9" type="ORF">SPI_08337</name>
</gene>
<dbReference type="GO" id="GO:0005506">
    <property type="term" value="F:iron ion binding"/>
    <property type="evidence" value="ECO:0007669"/>
    <property type="project" value="InterPro"/>
</dbReference>
<keyword evidence="5 6" id="KW-0408">Iron</keyword>
<evidence type="ECO:0000313" key="9">
    <source>
        <dbReference type="EMBL" id="OAA55242.1"/>
    </source>
</evidence>
<evidence type="ECO:0000313" key="10">
    <source>
        <dbReference type="Proteomes" id="UP000076874"/>
    </source>
</evidence>
<dbReference type="SUPFAM" id="SSF48264">
    <property type="entry name" value="Cytochrome P450"/>
    <property type="match status" value="1"/>
</dbReference>
<reference evidence="9 10" key="1">
    <citation type="journal article" date="2016" name="Genome Biol. Evol.">
        <title>Divergent and convergent evolution of fungal pathogenicity.</title>
        <authorList>
            <person name="Shang Y."/>
            <person name="Xiao G."/>
            <person name="Zheng P."/>
            <person name="Cen K."/>
            <person name="Zhan S."/>
            <person name="Wang C."/>
        </authorList>
    </citation>
    <scope>NUCLEOTIDE SEQUENCE [LARGE SCALE GENOMIC DNA]</scope>
    <source>
        <strain evidence="9 10">RCEF 264</strain>
    </source>
</reference>
<evidence type="ECO:0000256" key="7">
    <source>
        <dbReference type="RuleBase" id="RU000461"/>
    </source>
</evidence>
<evidence type="ECO:0000256" key="1">
    <source>
        <dbReference type="ARBA" id="ARBA00001971"/>
    </source>
</evidence>
<dbReference type="InterPro" id="IPR036396">
    <property type="entry name" value="Cyt_P450_sf"/>
</dbReference>
<dbReference type="Pfam" id="PF00067">
    <property type="entry name" value="p450"/>
    <property type="match status" value="1"/>
</dbReference>
<dbReference type="STRING" id="1081102.A0A167N836"/>
<keyword evidence="7" id="KW-0560">Oxidoreductase</keyword>
<dbReference type="AlphaFoldDB" id="A0A167N836"/>
<dbReference type="EMBL" id="AZHD01000020">
    <property type="protein sequence ID" value="OAA55242.1"/>
    <property type="molecule type" value="Genomic_DNA"/>
</dbReference>
<dbReference type="PANTHER" id="PTHR24305:SF232">
    <property type="entry name" value="P450, PUTATIVE (EUROFUNG)-RELATED"/>
    <property type="match status" value="1"/>
</dbReference>
<dbReference type="InterPro" id="IPR017972">
    <property type="entry name" value="Cyt_P450_CS"/>
</dbReference>
<dbReference type="GO" id="GO:0020037">
    <property type="term" value="F:heme binding"/>
    <property type="evidence" value="ECO:0007669"/>
    <property type="project" value="InterPro"/>
</dbReference>
<evidence type="ECO:0000256" key="6">
    <source>
        <dbReference type="PIRSR" id="PIRSR602401-1"/>
    </source>
</evidence>
<feature type="transmembrane region" description="Helical" evidence="8">
    <location>
        <begin position="93"/>
        <end position="120"/>
    </location>
</feature>
<feature type="binding site" description="axial binding residue" evidence="6">
    <location>
        <position position="351"/>
    </location>
    <ligand>
        <name>heme</name>
        <dbReference type="ChEBI" id="CHEBI:30413"/>
    </ligand>
    <ligandPart>
        <name>Fe</name>
        <dbReference type="ChEBI" id="CHEBI:18248"/>
    </ligandPart>
</feature>
<dbReference type="PRINTS" id="PR00385">
    <property type="entry name" value="P450"/>
</dbReference>
<protein>
    <submittedName>
        <fullName evidence="9">Benzoate 4-monooxygenase cytochrome p450</fullName>
    </submittedName>
</protein>
<evidence type="ECO:0000256" key="8">
    <source>
        <dbReference type="SAM" id="Phobius"/>
    </source>
</evidence>
<dbReference type="GO" id="GO:0016705">
    <property type="term" value="F:oxidoreductase activity, acting on paired donors, with incorporation or reduction of molecular oxygen"/>
    <property type="evidence" value="ECO:0007669"/>
    <property type="project" value="InterPro"/>
</dbReference>
<keyword evidence="3 6" id="KW-0349">Heme</keyword>
<keyword evidence="7 9" id="KW-0503">Monooxygenase</keyword>
<dbReference type="PRINTS" id="PR00463">
    <property type="entry name" value="EP450I"/>
</dbReference>
<dbReference type="PANTHER" id="PTHR24305">
    <property type="entry name" value="CYTOCHROME P450"/>
    <property type="match status" value="1"/>
</dbReference>
<name>A0A167N836_9HYPO</name>
<keyword evidence="10" id="KW-1185">Reference proteome</keyword>
<dbReference type="InterPro" id="IPR050121">
    <property type="entry name" value="Cytochrome_P450_monoxygenase"/>
</dbReference>
<evidence type="ECO:0000256" key="2">
    <source>
        <dbReference type="ARBA" id="ARBA00010617"/>
    </source>
</evidence>
<keyword evidence="4 6" id="KW-0479">Metal-binding</keyword>
<dbReference type="GO" id="GO:0004497">
    <property type="term" value="F:monooxygenase activity"/>
    <property type="evidence" value="ECO:0007669"/>
    <property type="project" value="UniProtKB-KW"/>
</dbReference>
<dbReference type="OrthoDB" id="3934656at2759"/>
<evidence type="ECO:0000256" key="5">
    <source>
        <dbReference type="ARBA" id="ARBA00023004"/>
    </source>
</evidence>